<dbReference type="PhylomeDB" id="A0A0G4HH75"/>
<dbReference type="AlphaFoldDB" id="A0A0G4HH75"/>
<keyword evidence="3" id="KW-0325">Glycoprotein</keyword>
<evidence type="ECO:0000313" key="6">
    <source>
        <dbReference type="EMBL" id="CEM43444.1"/>
    </source>
</evidence>
<proteinExistence type="predicted"/>
<evidence type="ECO:0000256" key="3">
    <source>
        <dbReference type="ARBA" id="ARBA00023180"/>
    </source>
</evidence>
<gene>
    <name evidence="6" type="ORF">Cvel_27536</name>
</gene>
<accession>A0A0G4HH75</accession>
<evidence type="ECO:0000259" key="5">
    <source>
        <dbReference type="SMART" id="SM00423"/>
    </source>
</evidence>
<feature type="domain" description="PSI" evidence="5">
    <location>
        <begin position="518"/>
        <end position="569"/>
    </location>
</feature>
<protein>
    <recommendedName>
        <fullName evidence="5">PSI domain-containing protein</fullName>
    </recommendedName>
</protein>
<dbReference type="InterPro" id="IPR002165">
    <property type="entry name" value="Plexin_repeat"/>
</dbReference>
<name>A0A0G4HH75_9ALVE</name>
<keyword evidence="4" id="KW-1133">Transmembrane helix</keyword>
<feature type="domain" description="PSI" evidence="5">
    <location>
        <begin position="53"/>
        <end position="122"/>
    </location>
</feature>
<dbReference type="InterPro" id="IPR016201">
    <property type="entry name" value="PSI"/>
</dbReference>
<feature type="transmembrane region" description="Helical" evidence="4">
    <location>
        <begin position="651"/>
        <end position="677"/>
    </location>
</feature>
<comment type="subcellular location">
    <subcellularLocation>
        <location evidence="1">Membrane</location>
    </subcellularLocation>
</comment>
<organism evidence="6">
    <name type="scientific">Chromera velia CCMP2878</name>
    <dbReference type="NCBI Taxonomy" id="1169474"/>
    <lineage>
        <taxon>Eukaryota</taxon>
        <taxon>Sar</taxon>
        <taxon>Alveolata</taxon>
        <taxon>Colpodellida</taxon>
        <taxon>Chromeraceae</taxon>
        <taxon>Chromera</taxon>
    </lineage>
</organism>
<feature type="domain" description="PSI" evidence="5">
    <location>
        <begin position="125"/>
        <end position="189"/>
    </location>
</feature>
<evidence type="ECO:0000256" key="2">
    <source>
        <dbReference type="ARBA" id="ARBA00023136"/>
    </source>
</evidence>
<sequence>MTTRNMTKNGFEIIKTEKMCVAESDLTAHSQACEPRERCLVTSWMSDQCPKVDCSAYSSCQQCATQKGCGWCASSQKCIEGGRLDSDPLTQHLDNSGSCEECEEAGSCFKSNMRNVTAENCPAERCSSMTRCQDCTQENGCGWDAADLNYVELKKEGVGEKTNKTENSRTCEKGPPEPSCLFEKPSQCPQPTNGLCSSHPSCSECTQDPACAWSSPDNKCVEASSVSGCRGTPPFSVFDCEPHCNSLQDCNSCHLDAAGLCTWCAGEFVNSFTKGRIERCVLSKGAHKGEGDRTAPEYAGHKGEGDRTAPEYAGHNCTFMVESFPKCSECSQYSGVFTKSGKGSEFKVGDCPSCVQNPHCVAAETLVEADEGYAKTLAKTLAVSAAGKGEREEKNGKKLIRVTNCVRGDINTPYSDGRVPPSPLPTFWSHRDDSPESLKCQNEDFCRTALSCDECQLPEREAKGCVWYAPPESLEAVKGAEGTDVVMGPKDAFSCRQRSRDMVDQYIHRKGECPTEPSCAETGKANNCIECVSGHDCAFAPEAGGCIESSTAFSNSYLPYVWGDPTKCPEYCGKHQSCETCAKDLACGWCGECLPVGQKKPENPETDRPGPDYVATGRVCEEFVKTYSAIGCRRYEKSQGDGKEEGGGGSWGFWPVFGWSILVLVILAFVAAGLWWWCDGGRQPQRTVPLMGGGWRRE</sequence>
<evidence type="ECO:0000256" key="4">
    <source>
        <dbReference type="SAM" id="Phobius"/>
    </source>
</evidence>
<dbReference type="EMBL" id="CDMZ01002687">
    <property type="protein sequence ID" value="CEM43444.1"/>
    <property type="molecule type" value="Genomic_DNA"/>
</dbReference>
<reference evidence="6" key="1">
    <citation type="submission" date="2014-11" db="EMBL/GenBank/DDBJ databases">
        <authorList>
            <person name="Otto D Thomas"/>
            <person name="Naeem Raeece"/>
        </authorList>
    </citation>
    <scope>NUCLEOTIDE SEQUENCE</scope>
</reference>
<feature type="domain" description="PSI" evidence="5">
    <location>
        <begin position="243"/>
        <end position="318"/>
    </location>
</feature>
<dbReference type="Pfam" id="PF01437">
    <property type="entry name" value="PSI"/>
    <property type="match status" value="1"/>
</dbReference>
<dbReference type="GO" id="GO:0016020">
    <property type="term" value="C:membrane"/>
    <property type="evidence" value="ECO:0007669"/>
    <property type="project" value="UniProtKB-SubCell"/>
</dbReference>
<feature type="domain" description="PSI" evidence="5">
    <location>
        <begin position="195"/>
        <end position="241"/>
    </location>
</feature>
<keyword evidence="4" id="KW-0812">Transmembrane</keyword>
<keyword evidence="2 4" id="KW-0472">Membrane</keyword>
<feature type="domain" description="PSI" evidence="5">
    <location>
        <begin position="571"/>
        <end position="621"/>
    </location>
</feature>
<dbReference type="VEuPathDB" id="CryptoDB:Cvel_27536"/>
<dbReference type="SMART" id="SM00423">
    <property type="entry name" value="PSI"/>
    <property type="match status" value="6"/>
</dbReference>
<evidence type="ECO:0000256" key="1">
    <source>
        <dbReference type="ARBA" id="ARBA00004370"/>
    </source>
</evidence>